<dbReference type="Pfam" id="PF04397">
    <property type="entry name" value="LytTR"/>
    <property type="match status" value="1"/>
</dbReference>
<feature type="region of interest" description="Disordered" evidence="1">
    <location>
        <begin position="245"/>
        <end position="268"/>
    </location>
</feature>
<comment type="caution">
    <text evidence="4">The sequence shown here is derived from an EMBL/GenBank/DDBJ whole genome shotgun (WGS) entry which is preliminary data.</text>
</comment>
<evidence type="ECO:0000256" key="1">
    <source>
        <dbReference type="SAM" id="MobiDB-lite"/>
    </source>
</evidence>
<name>A0A2T7FUF7_9RHOB</name>
<dbReference type="OrthoDB" id="7028951at2"/>
<dbReference type="AlphaFoldDB" id="A0A2T7FUF7"/>
<dbReference type="InterPro" id="IPR007492">
    <property type="entry name" value="LytTR_DNA-bd_dom"/>
</dbReference>
<keyword evidence="5" id="KW-1185">Reference proteome</keyword>
<feature type="transmembrane region" description="Helical" evidence="2">
    <location>
        <begin position="82"/>
        <end position="101"/>
    </location>
</feature>
<dbReference type="EMBL" id="QCYG01000008">
    <property type="protein sequence ID" value="PVA05800.1"/>
    <property type="molecule type" value="Genomic_DNA"/>
</dbReference>
<sequence>MERLKATVAEVAAEIELRPVLAIWMLVSVIIALSGPFNTYGALSFGARLAYWAFVIGLSVMAAFGFRVAWRMLRKRKADAAEDLLVVLALALAVGPFTAVLNPVIWPQEGPRVGWHTISLFAFLIGLAATIVRRAIQQELAGNPDRRDRLLDRIDAPDGARLGRVSSDNHHIRIRLVSGEEYRILMRLRDAVADIDREPGFCVHRSHWVALSQIEGVAEANGRDVVKLVCGTELPVGPKYRPNLAKIQPVSDEDRPTGAPAERAFPSE</sequence>
<dbReference type="GO" id="GO:0003677">
    <property type="term" value="F:DNA binding"/>
    <property type="evidence" value="ECO:0007669"/>
    <property type="project" value="InterPro"/>
</dbReference>
<keyword evidence="2" id="KW-1133">Transmembrane helix</keyword>
<dbReference type="RefSeq" id="WP_108641652.1">
    <property type="nucleotide sequence ID" value="NZ_QCYG01000008.1"/>
</dbReference>
<feature type="transmembrane region" description="Helical" evidence="2">
    <location>
        <begin position="49"/>
        <end position="70"/>
    </location>
</feature>
<dbReference type="Proteomes" id="UP000244817">
    <property type="component" value="Unassembled WGS sequence"/>
</dbReference>
<gene>
    <name evidence="4" type="ORF">DC363_13340</name>
</gene>
<feature type="domain" description="HTH LytTR-type" evidence="3">
    <location>
        <begin position="164"/>
        <end position="250"/>
    </location>
</feature>
<evidence type="ECO:0000313" key="4">
    <source>
        <dbReference type="EMBL" id="PVA05800.1"/>
    </source>
</evidence>
<evidence type="ECO:0000313" key="5">
    <source>
        <dbReference type="Proteomes" id="UP000244817"/>
    </source>
</evidence>
<organism evidence="4 5">
    <name type="scientific">Thalassorhabdomicrobium marinisediminis</name>
    <dbReference type="NCBI Taxonomy" id="2170577"/>
    <lineage>
        <taxon>Bacteria</taxon>
        <taxon>Pseudomonadati</taxon>
        <taxon>Pseudomonadota</taxon>
        <taxon>Alphaproteobacteria</taxon>
        <taxon>Rhodobacterales</taxon>
        <taxon>Paracoccaceae</taxon>
        <taxon>Thalassorhabdomicrobium</taxon>
    </lineage>
</organism>
<dbReference type="PROSITE" id="PS50930">
    <property type="entry name" value="HTH_LYTTR"/>
    <property type="match status" value="1"/>
</dbReference>
<keyword evidence="2" id="KW-0812">Transmembrane</keyword>
<dbReference type="SMART" id="SM00850">
    <property type="entry name" value="LytTR"/>
    <property type="match status" value="1"/>
</dbReference>
<protein>
    <recommendedName>
        <fullName evidence="3">HTH LytTR-type domain-containing protein</fullName>
    </recommendedName>
</protein>
<proteinExistence type="predicted"/>
<keyword evidence="2" id="KW-0472">Membrane</keyword>
<evidence type="ECO:0000256" key="2">
    <source>
        <dbReference type="SAM" id="Phobius"/>
    </source>
</evidence>
<feature type="transmembrane region" description="Helical" evidence="2">
    <location>
        <begin position="21"/>
        <end position="43"/>
    </location>
</feature>
<reference evidence="4 5" key="1">
    <citation type="submission" date="2018-04" db="EMBL/GenBank/DDBJ databases">
        <title>Pelagivirga bohaiensis gen. nov., sp. nov., a bacterium isolated from the Bohai Sea.</title>
        <authorList>
            <person name="Ji X."/>
        </authorList>
    </citation>
    <scope>NUCLEOTIDE SEQUENCE [LARGE SCALE GENOMIC DNA]</scope>
    <source>
        <strain evidence="4 5">BH-SD16</strain>
    </source>
</reference>
<feature type="transmembrane region" description="Helical" evidence="2">
    <location>
        <begin position="113"/>
        <end position="132"/>
    </location>
</feature>
<evidence type="ECO:0000259" key="3">
    <source>
        <dbReference type="PROSITE" id="PS50930"/>
    </source>
</evidence>
<accession>A0A2T7FUF7</accession>